<accession>X1SPZ4</accession>
<dbReference type="SUPFAM" id="SSF54631">
    <property type="entry name" value="CBS-domain pair"/>
    <property type="match status" value="1"/>
</dbReference>
<sequence>KVTGDYDRSTRIASLIGWTIGLLTIAGGILLLITEQQWFNGLTLVGIGWVLQSAAAQSRHRAIRREALQQVKAEDIMTRECPLISTQSTVSQLIRDYILATGQRYCLIVNGDKLEGIVTIENVKRVSKKHRGSHLDKIMTPASELKLAHPQQSAASVLGQMDEQWVDHMPVVENDKIVGIVSRESLVRLAQTRNELGV</sequence>
<dbReference type="PANTHER" id="PTHR43080:SF2">
    <property type="entry name" value="CBS DOMAIN-CONTAINING PROTEIN"/>
    <property type="match status" value="1"/>
</dbReference>
<organism evidence="4">
    <name type="scientific">marine sediment metagenome</name>
    <dbReference type="NCBI Taxonomy" id="412755"/>
    <lineage>
        <taxon>unclassified sequences</taxon>
        <taxon>metagenomes</taxon>
        <taxon>ecological metagenomes</taxon>
    </lineage>
</organism>
<dbReference type="PROSITE" id="PS51371">
    <property type="entry name" value="CBS"/>
    <property type="match status" value="1"/>
</dbReference>
<evidence type="ECO:0000259" key="3">
    <source>
        <dbReference type="PROSITE" id="PS51371"/>
    </source>
</evidence>
<dbReference type="EMBL" id="BARW01002278">
    <property type="protein sequence ID" value="GAI69894.1"/>
    <property type="molecule type" value="Genomic_DNA"/>
</dbReference>
<dbReference type="AlphaFoldDB" id="X1SPZ4"/>
<feature type="domain" description="CBS" evidence="3">
    <location>
        <begin position="139"/>
        <end position="196"/>
    </location>
</feature>
<evidence type="ECO:0000256" key="2">
    <source>
        <dbReference type="SAM" id="Phobius"/>
    </source>
</evidence>
<proteinExistence type="predicted"/>
<keyword evidence="2" id="KW-0812">Transmembrane</keyword>
<keyword evidence="2" id="KW-0472">Membrane</keyword>
<dbReference type="InterPro" id="IPR051257">
    <property type="entry name" value="Diverse_CBS-Domain"/>
</dbReference>
<dbReference type="PANTHER" id="PTHR43080">
    <property type="entry name" value="CBS DOMAIN-CONTAINING PROTEIN CBSX3, MITOCHONDRIAL"/>
    <property type="match status" value="1"/>
</dbReference>
<evidence type="ECO:0000313" key="4">
    <source>
        <dbReference type="EMBL" id="GAI69894.1"/>
    </source>
</evidence>
<keyword evidence="1" id="KW-0129">CBS domain</keyword>
<dbReference type="Pfam" id="PF00571">
    <property type="entry name" value="CBS"/>
    <property type="match status" value="2"/>
</dbReference>
<dbReference type="InterPro" id="IPR046342">
    <property type="entry name" value="CBS_dom_sf"/>
</dbReference>
<evidence type="ECO:0000256" key="1">
    <source>
        <dbReference type="ARBA" id="ARBA00023122"/>
    </source>
</evidence>
<dbReference type="InterPro" id="IPR000644">
    <property type="entry name" value="CBS_dom"/>
</dbReference>
<protein>
    <recommendedName>
        <fullName evidence="3">CBS domain-containing protein</fullName>
    </recommendedName>
</protein>
<gene>
    <name evidence="4" type="ORF">S12H4_06477</name>
</gene>
<feature type="non-terminal residue" evidence="4">
    <location>
        <position position="1"/>
    </location>
</feature>
<keyword evidence="2" id="KW-1133">Transmembrane helix</keyword>
<dbReference type="Gene3D" id="3.10.580.10">
    <property type="entry name" value="CBS-domain"/>
    <property type="match status" value="2"/>
</dbReference>
<dbReference type="SMART" id="SM00116">
    <property type="entry name" value="CBS"/>
    <property type="match status" value="2"/>
</dbReference>
<reference evidence="4" key="1">
    <citation type="journal article" date="2014" name="Front. Microbiol.">
        <title>High frequency of phylogenetically diverse reductive dehalogenase-homologous genes in deep subseafloor sedimentary metagenomes.</title>
        <authorList>
            <person name="Kawai M."/>
            <person name="Futagami T."/>
            <person name="Toyoda A."/>
            <person name="Takaki Y."/>
            <person name="Nishi S."/>
            <person name="Hori S."/>
            <person name="Arai W."/>
            <person name="Tsubouchi T."/>
            <person name="Morono Y."/>
            <person name="Uchiyama I."/>
            <person name="Ito T."/>
            <person name="Fujiyama A."/>
            <person name="Inagaki F."/>
            <person name="Takami H."/>
        </authorList>
    </citation>
    <scope>NUCLEOTIDE SEQUENCE</scope>
    <source>
        <strain evidence="4">Expedition CK06-06</strain>
    </source>
</reference>
<name>X1SPZ4_9ZZZZ</name>
<feature type="transmembrane region" description="Helical" evidence="2">
    <location>
        <begin position="12"/>
        <end position="32"/>
    </location>
</feature>
<comment type="caution">
    <text evidence="4">The sequence shown here is derived from an EMBL/GenBank/DDBJ whole genome shotgun (WGS) entry which is preliminary data.</text>
</comment>